<dbReference type="GO" id="GO:0046656">
    <property type="term" value="P:folic acid biosynthetic process"/>
    <property type="evidence" value="ECO:0007669"/>
    <property type="project" value="UniProtKB-KW"/>
</dbReference>
<dbReference type="PANTHER" id="PTHR43071:SF1">
    <property type="entry name" value="2-AMINO-4-HYDROXY-6-HYDROXYMETHYLDIHYDROPTERIDINE PYROPHOSPHOKINASE"/>
    <property type="match status" value="1"/>
</dbReference>
<proteinExistence type="predicted"/>
<keyword evidence="5 9" id="KW-0418">Kinase</keyword>
<feature type="domain" description="7,8-dihydro-6-hydroxymethylpterin-pyrophosphokinase" evidence="8">
    <location>
        <begin position="5"/>
        <end position="133"/>
    </location>
</feature>
<organism evidence="9">
    <name type="scientific">hydrothermal vent metagenome</name>
    <dbReference type="NCBI Taxonomy" id="652676"/>
    <lineage>
        <taxon>unclassified sequences</taxon>
        <taxon>metagenomes</taxon>
        <taxon>ecological metagenomes</taxon>
    </lineage>
</organism>
<dbReference type="InterPro" id="IPR035907">
    <property type="entry name" value="Hppk_sf"/>
</dbReference>
<accession>A0A3B1D1N6</accession>
<name>A0A3B1D1N6_9ZZZZ</name>
<reference evidence="9" key="1">
    <citation type="submission" date="2018-06" db="EMBL/GenBank/DDBJ databases">
        <authorList>
            <person name="Zhirakovskaya E."/>
        </authorList>
    </citation>
    <scope>NUCLEOTIDE SEQUENCE</scope>
</reference>
<dbReference type="GO" id="GO:0003848">
    <property type="term" value="F:2-amino-4-hydroxy-6-hydroxymethyldihydropteridine diphosphokinase activity"/>
    <property type="evidence" value="ECO:0007669"/>
    <property type="project" value="UniProtKB-EC"/>
</dbReference>
<dbReference type="InterPro" id="IPR000550">
    <property type="entry name" value="Hppk"/>
</dbReference>
<keyword evidence="7" id="KW-0289">Folate biosynthesis</keyword>
<evidence type="ECO:0000256" key="6">
    <source>
        <dbReference type="ARBA" id="ARBA00022840"/>
    </source>
</evidence>
<evidence type="ECO:0000313" key="9">
    <source>
        <dbReference type="EMBL" id="VAX29908.1"/>
    </source>
</evidence>
<sequence length="177" mass="19911">MQIAFIGIGSNIGNRLQFCQKAVAALQQHPEIHLKKISSLYETAPVDFLEQDYFYNAVVSIKTSLSPEQLLGACQEIEVRSGKKIVISKGPRTLDLDLLFYGQVILNTPDLILPHPEITRRLFVLIPLAEIAPDCMHPVKSCSMRTLLSAFQPDEFKTVDLRFETAWEKIPLESKTA</sequence>
<dbReference type="EMBL" id="UOGF01000056">
    <property type="protein sequence ID" value="VAX29908.1"/>
    <property type="molecule type" value="Genomic_DNA"/>
</dbReference>
<dbReference type="EC" id="2.7.6.3" evidence="2"/>
<keyword evidence="4" id="KW-0547">Nucleotide-binding</keyword>
<keyword evidence="3 9" id="KW-0808">Transferase</keyword>
<dbReference type="PANTHER" id="PTHR43071">
    <property type="entry name" value="2-AMINO-4-HYDROXY-6-HYDROXYMETHYLDIHYDROPTERIDINE PYROPHOSPHOKINASE"/>
    <property type="match status" value="1"/>
</dbReference>
<evidence type="ECO:0000256" key="3">
    <source>
        <dbReference type="ARBA" id="ARBA00022679"/>
    </source>
</evidence>
<dbReference type="UniPathway" id="UPA00077">
    <property type="reaction ID" value="UER00155"/>
</dbReference>
<dbReference type="AlphaFoldDB" id="A0A3B1D1N6"/>
<evidence type="ECO:0000256" key="5">
    <source>
        <dbReference type="ARBA" id="ARBA00022777"/>
    </source>
</evidence>
<evidence type="ECO:0000256" key="2">
    <source>
        <dbReference type="ARBA" id="ARBA00013253"/>
    </source>
</evidence>
<evidence type="ECO:0000259" key="8">
    <source>
        <dbReference type="Pfam" id="PF01288"/>
    </source>
</evidence>
<dbReference type="Gene3D" id="3.30.70.560">
    <property type="entry name" value="7,8-Dihydro-6-hydroxymethylpterin-pyrophosphokinase HPPK"/>
    <property type="match status" value="1"/>
</dbReference>
<evidence type="ECO:0000256" key="1">
    <source>
        <dbReference type="ARBA" id="ARBA00005051"/>
    </source>
</evidence>
<dbReference type="SUPFAM" id="SSF55083">
    <property type="entry name" value="6-hydroxymethyl-7,8-dihydropterin pyrophosphokinase, HPPK"/>
    <property type="match status" value="1"/>
</dbReference>
<evidence type="ECO:0000256" key="4">
    <source>
        <dbReference type="ARBA" id="ARBA00022741"/>
    </source>
</evidence>
<evidence type="ECO:0000256" key="7">
    <source>
        <dbReference type="ARBA" id="ARBA00022909"/>
    </source>
</evidence>
<dbReference type="CDD" id="cd00483">
    <property type="entry name" value="HPPK"/>
    <property type="match status" value="1"/>
</dbReference>
<dbReference type="GO" id="GO:0046654">
    <property type="term" value="P:tetrahydrofolate biosynthetic process"/>
    <property type="evidence" value="ECO:0007669"/>
    <property type="project" value="UniProtKB-UniPathway"/>
</dbReference>
<comment type="pathway">
    <text evidence="1">Cofactor biosynthesis; tetrahydrofolate biosynthesis; 2-amino-4-hydroxy-6-hydroxymethyl-7,8-dihydropteridine diphosphate from 7,8-dihydroneopterin triphosphate: step 4/4.</text>
</comment>
<keyword evidence="6" id="KW-0067">ATP-binding</keyword>
<dbReference type="Pfam" id="PF01288">
    <property type="entry name" value="HPPK"/>
    <property type="match status" value="1"/>
</dbReference>
<gene>
    <name evidence="9" type="ORF">MNBD_NITROSPIRAE01-91</name>
</gene>
<dbReference type="GO" id="GO:0016301">
    <property type="term" value="F:kinase activity"/>
    <property type="evidence" value="ECO:0007669"/>
    <property type="project" value="UniProtKB-KW"/>
</dbReference>
<dbReference type="GO" id="GO:0005524">
    <property type="term" value="F:ATP binding"/>
    <property type="evidence" value="ECO:0007669"/>
    <property type="project" value="UniProtKB-KW"/>
</dbReference>
<dbReference type="NCBIfam" id="TIGR01498">
    <property type="entry name" value="folK"/>
    <property type="match status" value="1"/>
</dbReference>
<protein>
    <recommendedName>
        <fullName evidence="2">2-amino-4-hydroxy-6-hydroxymethyldihydropteridine diphosphokinase</fullName>
        <ecNumber evidence="2">2.7.6.3</ecNumber>
    </recommendedName>
</protein>